<keyword evidence="3 6" id="KW-0812">Transmembrane</keyword>
<dbReference type="GO" id="GO:0016020">
    <property type="term" value="C:membrane"/>
    <property type="evidence" value="ECO:0007669"/>
    <property type="project" value="UniProtKB-SubCell"/>
</dbReference>
<dbReference type="AlphaFoldDB" id="A0AAV5IL11"/>
<accession>A0AAV5IL11</accession>
<evidence type="ECO:0008006" key="10">
    <source>
        <dbReference type="Google" id="ProtNLM"/>
    </source>
</evidence>
<dbReference type="CDD" id="cd00333">
    <property type="entry name" value="MIP"/>
    <property type="match status" value="1"/>
</dbReference>
<dbReference type="EMBL" id="BPVZ01000012">
    <property type="protein sequence ID" value="GKU98050.1"/>
    <property type="molecule type" value="Genomic_DNA"/>
</dbReference>
<evidence type="ECO:0000313" key="9">
    <source>
        <dbReference type="Proteomes" id="UP001054252"/>
    </source>
</evidence>
<dbReference type="Gene3D" id="1.20.1080.10">
    <property type="entry name" value="Glycerol uptake facilitator protein"/>
    <property type="match status" value="1"/>
</dbReference>
<evidence type="ECO:0000256" key="6">
    <source>
        <dbReference type="RuleBase" id="RU000477"/>
    </source>
</evidence>
<comment type="subcellular location">
    <subcellularLocation>
        <location evidence="1">Membrane</location>
        <topology evidence="1">Multi-pass membrane protein</topology>
    </subcellularLocation>
</comment>
<dbReference type="Proteomes" id="UP001054252">
    <property type="component" value="Unassembled WGS sequence"/>
</dbReference>
<feature type="transmembrane region" description="Helical" evidence="7">
    <location>
        <begin position="70"/>
        <end position="91"/>
    </location>
</feature>
<evidence type="ECO:0000256" key="4">
    <source>
        <dbReference type="ARBA" id="ARBA00022989"/>
    </source>
</evidence>
<evidence type="ECO:0000313" key="8">
    <source>
        <dbReference type="EMBL" id="GKU98050.1"/>
    </source>
</evidence>
<dbReference type="PRINTS" id="PR00783">
    <property type="entry name" value="MINTRINSICP"/>
</dbReference>
<keyword evidence="4 7" id="KW-1133">Transmembrane helix</keyword>
<feature type="transmembrane region" description="Helical" evidence="7">
    <location>
        <begin position="190"/>
        <end position="209"/>
    </location>
</feature>
<keyword evidence="2 6" id="KW-0813">Transport</keyword>
<proteinExistence type="inferred from homology"/>
<comment type="caution">
    <text evidence="8">The sequence shown here is derived from an EMBL/GenBank/DDBJ whole genome shotgun (WGS) entry which is preliminary data.</text>
</comment>
<comment type="similarity">
    <text evidence="6">Belongs to the MIP/aquaporin (TC 1.A.8) family.</text>
</comment>
<dbReference type="PANTHER" id="PTHR45724:SF23">
    <property type="entry name" value="AQUAPORIN NIP4-1-RELATED"/>
    <property type="match status" value="1"/>
</dbReference>
<evidence type="ECO:0000256" key="2">
    <source>
        <dbReference type="ARBA" id="ARBA00022448"/>
    </source>
</evidence>
<dbReference type="GO" id="GO:0015267">
    <property type="term" value="F:channel activity"/>
    <property type="evidence" value="ECO:0007669"/>
    <property type="project" value="InterPro"/>
</dbReference>
<organism evidence="8 9">
    <name type="scientific">Rubroshorea leprosula</name>
    <dbReference type="NCBI Taxonomy" id="152421"/>
    <lineage>
        <taxon>Eukaryota</taxon>
        <taxon>Viridiplantae</taxon>
        <taxon>Streptophyta</taxon>
        <taxon>Embryophyta</taxon>
        <taxon>Tracheophyta</taxon>
        <taxon>Spermatophyta</taxon>
        <taxon>Magnoliopsida</taxon>
        <taxon>eudicotyledons</taxon>
        <taxon>Gunneridae</taxon>
        <taxon>Pentapetalae</taxon>
        <taxon>rosids</taxon>
        <taxon>malvids</taxon>
        <taxon>Malvales</taxon>
        <taxon>Dipterocarpaceae</taxon>
        <taxon>Rubroshorea</taxon>
    </lineage>
</organism>
<dbReference type="InterPro" id="IPR022357">
    <property type="entry name" value="MIP_CS"/>
</dbReference>
<evidence type="ECO:0000256" key="5">
    <source>
        <dbReference type="ARBA" id="ARBA00023136"/>
    </source>
</evidence>
<dbReference type="InterPro" id="IPR034294">
    <property type="entry name" value="Aquaporin_transptr"/>
</dbReference>
<evidence type="ECO:0000256" key="1">
    <source>
        <dbReference type="ARBA" id="ARBA00004141"/>
    </source>
</evidence>
<keyword evidence="9" id="KW-1185">Reference proteome</keyword>
<keyword evidence="5 7" id="KW-0472">Membrane</keyword>
<sequence length="278" mass="29988">MSSEIHLEKLEEGHSKVGDDESISRKGFRFCTSQAVVKKIQKVIAEAIGTYFLIFAGCGSVAINRMYDNAITFPGIAVTWGLIVMVMIYSVGHISGAHFNPAVTVTFAIFRNFPIKELPLYIGAQLAGSLLASATLCFLFDVPPEAYFGTVPAGSNIRCFVFEIIISFLLMFVISGVATDSRAIGEMAGIAIGMTILLNVFIAGPVTGGSMNPARSIGPAVVMRIYTGLWIYILGPFIGAILGGFAYNLIRFTEKPLSELTKSNSIIKSMSRTISFAR</sequence>
<dbReference type="SUPFAM" id="SSF81338">
    <property type="entry name" value="Aquaporin-like"/>
    <property type="match status" value="1"/>
</dbReference>
<dbReference type="PROSITE" id="PS00221">
    <property type="entry name" value="MIP"/>
    <property type="match status" value="1"/>
</dbReference>
<dbReference type="PANTHER" id="PTHR45724">
    <property type="entry name" value="AQUAPORIN NIP2-1"/>
    <property type="match status" value="1"/>
</dbReference>
<evidence type="ECO:0000256" key="3">
    <source>
        <dbReference type="ARBA" id="ARBA00022692"/>
    </source>
</evidence>
<feature type="transmembrane region" description="Helical" evidence="7">
    <location>
        <begin position="229"/>
        <end position="250"/>
    </location>
</feature>
<name>A0AAV5IL11_9ROSI</name>
<dbReference type="Pfam" id="PF00230">
    <property type="entry name" value="MIP"/>
    <property type="match status" value="1"/>
</dbReference>
<feature type="transmembrane region" description="Helical" evidence="7">
    <location>
        <begin position="118"/>
        <end position="140"/>
    </location>
</feature>
<reference evidence="8 9" key="1">
    <citation type="journal article" date="2021" name="Commun. Biol.">
        <title>The genome of Shorea leprosula (Dipterocarpaceae) highlights the ecological relevance of drought in aseasonal tropical rainforests.</title>
        <authorList>
            <person name="Ng K.K.S."/>
            <person name="Kobayashi M.J."/>
            <person name="Fawcett J.A."/>
            <person name="Hatakeyama M."/>
            <person name="Paape T."/>
            <person name="Ng C.H."/>
            <person name="Ang C.C."/>
            <person name="Tnah L.H."/>
            <person name="Lee C.T."/>
            <person name="Nishiyama T."/>
            <person name="Sese J."/>
            <person name="O'Brien M.J."/>
            <person name="Copetti D."/>
            <person name="Mohd Noor M.I."/>
            <person name="Ong R.C."/>
            <person name="Putra M."/>
            <person name="Sireger I.Z."/>
            <person name="Indrioko S."/>
            <person name="Kosugi Y."/>
            <person name="Izuno A."/>
            <person name="Isagi Y."/>
            <person name="Lee S.L."/>
            <person name="Shimizu K.K."/>
        </authorList>
    </citation>
    <scope>NUCLEOTIDE SEQUENCE [LARGE SCALE GENOMIC DNA]</scope>
    <source>
        <strain evidence="8">214</strain>
    </source>
</reference>
<dbReference type="NCBIfam" id="TIGR00861">
    <property type="entry name" value="MIP"/>
    <property type="match status" value="1"/>
</dbReference>
<dbReference type="InterPro" id="IPR000425">
    <property type="entry name" value="MIP"/>
</dbReference>
<feature type="transmembrane region" description="Helical" evidence="7">
    <location>
        <begin position="160"/>
        <end position="178"/>
    </location>
</feature>
<feature type="transmembrane region" description="Helical" evidence="7">
    <location>
        <begin position="43"/>
        <end position="64"/>
    </location>
</feature>
<protein>
    <recommendedName>
        <fullName evidence="10">Aquaporin NIP-type</fullName>
    </recommendedName>
</protein>
<gene>
    <name evidence="8" type="ORF">SLEP1_g11104</name>
</gene>
<evidence type="ECO:0000256" key="7">
    <source>
        <dbReference type="SAM" id="Phobius"/>
    </source>
</evidence>
<dbReference type="InterPro" id="IPR023271">
    <property type="entry name" value="Aquaporin-like"/>
</dbReference>